<accession>A0ABQ0C119</accession>
<evidence type="ECO:0000256" key="3">
    <source>
        <dbReference type="ARBA" id="ARBA00046336"/>
    </source>
</evidence>
<feature type="domain" description="C-glycoside deglycosidase beta subunit" evidence="5">
    <location>
        <begin position="7"/>
        <end position="117"/>
    </location>
</feature>
<proteinExistence type="inferred from homology"/>
<protein>
    <recommendedName>
        <fullName evidence="4">C-deglycosylation enzyme beta subunit</fullName>
    </recommendedName>
</protein>
<dbReference type="EMBL" id="BAABZQ010000001">
    <property type="protein sequence ID" value="GAA6502489.1"/>
    <property type="molecule type" value="Genomic_DNA"/>
</dbReference>
<keyword evidence="2" id="KW-0119">Carbohydrate metabolism</keyword>
<evidence type="ECO:0000256" key="1">
    <source>
        <dbReference type="ARBA" id="ARBA00023239"/>
    </source>
</evidence>
<gene>
    <name evidence="6" type="ORF">K340107D12_53050</name>
</gene>
<organism evidence="6 7">
    <name type="scientific">Blautia parvula</name>
    <dbReference type="NCBI Taxonomy" id="2877527"/>
    <lineage>
        <taxon>Bacteria</taxon>
        <taxon>Bacillati</taxon>
        <taxon>Bacillota</taxon>
        <taxon>Clostridia</taxon>
        <taxon>Lachnospirales</taxon>
        <taxon>Lachnospiraceae</taxon>
        <taxon>Blautia</taxon>
    </lineage>
</organism>
<dbReference type="Pfam" id="PF19906">
    <property type="entry name" value="CGDB"/>
    <property type="match status" value="1"/>
</dbReference>
<reference evidence="6 7" key="1">
    <citation type="submission" date="2024-04" db="EMBL/GenBank/DDBJ databases">
        <title>Defined microbial consortia suppress multidrug-resistant proinflammatory Enterobacteriaceae via ecological control.</title>
        <authorList>
            <person name="Furuichi M."/>
            <person name="Kawaguchi T."/>
            <person name="Pust M."/>
            <person name="Yasuma K."/>
            <person name="Plichta D."/>
            <person name="Hasegawa N."/>
            <person name="Ohya T."/>
            <person name="Bhattarai S."/>
            <person name="Sasajima S."/>
            <person name="Aoto Y."/>
            <person name="Tuganbaev T."/>
            <person name="Yaginuma M."/>
            <person name="Ueda M."/>
            <person name="Okahashi N."/>
            <person name="Amafuji K."/>
            <person name="Kiridooshi Y."/>
            <person name="Sugita K."/>
            <person name="Strazar M."/>
            <person name="Skelly A."/>
            <person name="Suda W."/>
            <person name="Hattori M."/>
            <person name="Nakamoto N."/>
            <person name="Caballero S."/>
            <person name="Norman J."/>
            <person name="Olle B."/>
            <person name="Tanoue T."/>
            <person name="Arita M."/>
            <person name="Bucci V."/>
            <person name="Atarashi K."/>
            <person name="Xavier R."/>
            <person name="Honda K."/>
        </authorList>
    </citation>
    <scope>NUCLEOTIDE SEQUENCE [LARGE SCALE GENOMIC DNA]</scope>
    <source>
        <strain evidence="7">k34-0107-D12</strain>
    </source>
</reference>
<evidence type="ECO:0000256" key="2">
    <source>
        <dbReference type="ARBA" id="ARBA00023277"/>
    </source>
</evidence>
<evidence type="ECO:0000313" key="6">
    <source>
        <dbReference type="EMBL" id="GAA6502489.1"/>
    </source>
</evidence>
<dbReference type="RefSeq" id="WP_227211393.1">
    <property type="nucleotide sequence ID" value="NZ_BAABZQ010000001.1"/>
</dbReference>
<comment type="similarity">
    <text evidence="3">Belongs to the C-glycoside deglycosidase beta subunit family.</text>
</comment>
<dbReference type="Proteomes" id="UP001600941">
    <property type="component" value="Unassembled WGS sequence"/>
</dbReference>
<evidence type="ECO:0000259" key="5">
    <source>
        <dbReference type="Pfam" id="PF19906"/>
    </source>
</evidence>
<comment type="caution">
    <text evidence="6">The sequence shown here is derived from an EMBL/GenBank/DDBJ whole genome shotgun (WGS) entry which is preliminary data.</text>
</comment>
<keyword evidence="7" id="KW-1185">Reference proteome</keyword>
<name>A0ABQ0C119_9FIRM</name>
<dbReference type="InterPro" id="IPR045959">
    <property type="entry name" value="CGDB"/>
</dbReference>
<evidence type="ECO:0000256" key="4">
    <source>
        <dbReference type="ARBA" id="ARBA00047208"/>
    </source>
</evidence>
<keyword evidence="1" id="KW-0456">Lyase</keyword>
<evidence type="ECO:0000313" key="7">
    <source>
        <dbReference type="Proteomes" id="UP001600941"/>
    </source>
</evidence>
<sequence>MDFQAYNKILICNDKIKNVKIGDTVIGYVFQIKYPSYRGAFLSCIEDLCFYIDGSLAEREDIRFKLNGKDFLLDELPECYKEYWYVREKASIFIRRPGGLTAGKHEVRVYMKHRVPYTGYFGEYLVLESDVTKYLSAE</sequence>